<dbReference type="PANTHER" id="PTHR45832:SF22">
    <property type="entry name" value="SERINE_THREONINE-PROTEIN KINASE SAMKA-RELATED"/>
    <property type="match status" value="1"/>
</dbReference>
<dbReference type="Gene3D" id="2.30.29.30">
    <property type="entry name" value="Pleckstrin-homology domain (PH domain)/Phosphotyrosine-binding domain (PTB)"/>
    <property type="match status" value="1"/>
</dbReference>
<evidence type="ECO:0000259" key="17">
    <source>
        <dbReference type="PROSITE" id="PS50108"/>
    </source>
</evidence>
<evidence type="ECO:0000256" key="8">
    <source>
        <dbReference type="ARBA" id="ARBA00022741"/>
    </source>
</evidence>
<evidence type="ECO:0000256" key="10">
    <source>
        <dbReference type="ARBA" id="ARBA00022840"/>
    </source>
</evidence>
<dbReference type="KEGG" id="pchm:VFPPC_06690"/>
<dbReference type="InterPro" id="IPR008271">
    <property type="entry name" value="Ser/Thr_kinase_AS"/>
</dbReference>
<dbReference type="InterPro" id="IPR000095">
    <property type="entry name" value="CRIB_dom"/>
</dbReference>
<evidence type="ECO:0000256" key="3">
    <source>
        <dbReference type="ARBA" id="ARBA00012513"/>
    </source>
</evidence>
<comment type="catalytic activity">
    <reaction evidence="13">
        <text>L-seryl-[protein] + ATP = O-phospho-L-seryl-[protein] + ADP + H(+)</text>
        <dbReference type="Rhea" id="RHEA:17989"/>
        <dbReference type="Rhea" id="RHEA-COMP:9863"/>
        <dbReference type="Rhea" id="RHEA-COMP:11604"/>
        <dbReference type="ChEBI" id="CHEBI:15378"/>
        <dbReference type="ChEBI" id="CHEBI:29999"/>
        <dbReference type="ChEBI" id="CHEBI:30616"/>
        <dbReference type="ChEBI" id="CHEBI:83421"/>
        <dbReference type="ChEBI" id="CHEBI:456216"/>
        <dbReference type="EC" id="2.7.11.1"/>
    </reaction>
</comment>
<dbReference type="InterPro" id="IPR001849">
    <property type="entry name" value="PH_domain"/>
</dbReference>
<dbReference type="CDD" id="cd01093">
    <property type="entry name" value="CRIB_PAK_like"/>
    <property type="match status" value="1"/>
</dbReference>
<keyword evidence="4" id="KW-0589">Pheromone response</keyword>
<evidence type="ECO:0000256" key="9">
    <source>
        <dbReference type="ARBA" id="ARBA00022777"/>
    </source>
</evidence>
<evidence type="ECO:0000256" key="12">
    <source>
        <dbReference type="ARBA" id="ARBA00047899"/>
    </source>
</evidence>
<dbReference type="PROSITE" id="PS50003">
    <property type="entry name" value="PH_DOMAIN"/>
    <property type="match status" value="1"/>
</dbReference>
<dbReference type="Pfam" id="PF12697">
    <property type="entry name" value="Abhydrolase_6"/>
    <property type="match status" value="1"/>
</dbReference>
<dbReference type="InterPro" id="IPR011009">
    <property type="entry name" value="Kinase-like_dom_sf"/>
</dbReference>
<evidence type="ECO:0000256" key="4">
    <source>
        <dbReference type="ARBA" id="ARBA00022507"/>
    </source>
</evidence>
<evidence type="ECO:0000256" key="1">
    <source>
        <dbReference type="ARBA" id="ARBA00001946"/>
    </source>
</evidence>
<feature type="compositionally biased region" description="Polar residues" evidence="14">
    <location>
        <begin position="306"/>
        <end position="317"/>
    </location>
</feature>
<accession>A0A179F559</accession>
<sequence length="1050" mass="117048">MSRQQRGPGTTLANTAISTVPGTTTTTYSGSTVPLPVARRQHNNASGFVASPVRQQGWVTVKEGSFITAWKDRYLVLRKEWLDFCKSEGGKSAYTLFLSDVVGVGRVETGTPILEIKRRGNCSSTSPGEKEGEFRVMHLRTKTEDDLYKWIDCIYMACPGLGGVSNPTNFSHAIHVGFNPGSKEFVGLPHEWVQLLSASAITKEDYARNPQAVIEAVDFYSDLTKKTDNPEEYLALSPTSANRLLEELTEDPDIDAIAATSANISSAPRANAYLPQGANSKLTFQQHEQRRERSQERVPNLPIENLSISNTESSSRVAPNARQDIQPLRPAPLAPKLRRVPPQPVRPAADQSPTKTVPDKSTLEVSVTRPEQVSKPAQDPTLTAIPVPSKRRQAVRHLTTSEAELISKLQAVVSAGNPDHSYSRQRKIGQGASGSVYVAKIKDTAVGVAQDIMLERGLNARVAIKEMSLARQPRKELLVDEIMIMKENRHENIINFLDAFLVNDNRQLWVVIEYIDGGALNDIIDNNLTIPERHMATICRETCQGLQHLHSRRIIHRDIKSDNVLMDSRGHIKITDFGFCAKLNERRSKRATMVGTTYWMAPEVVKQKNYSYKIDVWSLGIMAIEMAEMEPPYMDEEPLRALYLIATSGTPPLRHAAKHSPLLKSFLARCLRVDVEQRASTDELLDHEFLNSGGSQETPDTEVPHIRTYFYIGGEYAKDEKGGHFFRDQMYVEKLVPAQGVTQKIPIIMMHGNCMTGTNFLNKPDGGRGWASDFLLQGYEVYIIDQPLRGRSAWHPGDGVPSPSTYSAELMQDRFTAPKRAMQWPQAAKHTQWPGTGIMGDPIFDAFYASTVQFINNETYLQIRTQKAGASLLDRIGKPVILLGHSQAGAYPPLITDIRPHLVHAMILLEPKGPPFQEAVFSAAKTRPWGIVDAPITYDPPVVDPDRDFVKVKHPPAGADLSECVLQAREPPPRRLKNLVDTPILVVTAEASYHAVYDYCTVEFLRQAGCGRVEHMELGRMGIRGNGHMMFLERNSGEIQKVVEEWIQKL</sequence>
<dbReference type="PANTHER" id="PTHR45832">
    <property type="entry name" value="SERINE/THREONINE-PROTEIN KINASE SAMKA-RELATED-RELATED"/>
    <property type="match status" value="1"/>
</dbReference>
<dbReference type="GeneID" id="28849677"/>
<dbReference type="InterPro" id="IPR011993">
    <property type="entry name" value="PH-like_dom_sf"/>
</dbReference>
<keyword evidence="8" id="KW-0547">Nucleotide-binding</keyword>
<dbReference type="Proteomes" id="UP000078397">
    <property type="component" value="Unassembled WGS sequence"/>
</dbReference>
<feature type="domain" description="Protein kinase" evidence="16">
    <location>
        <begin position="422"/>
        <end position="690"/>
    </location>
</feature>
<dbReference type="FunFam" id="1.10.510.10:FF:000768">
    <property type="entry name" value="Non-specific serine/threonine protein kinase"/>
    <property type="match status" value="1"/>
</dbReference>
<keyword evidence="11" id="KW-0460">Magnesium</keyword>
<dbReference type="SMART" id="SM00285">
    <property type="entry name" value="PBD"/>
    <property type="match status" value="1"/>
</dbReference>
<dbReference type="InterPro" id="IPR051931">
    <property type="entry name" value="PAK3-like"/>
</dbReference>
<dbReference type="SMART" id="SM00233">
    <property type="entry name" value="PH"/>
    <property type="match status" value="1"/>
</dbReference>
<evidence type="ECO:0000313" key="19">
    <source>
        <dbReference type="Proteomes" id="UP000078397"/>
    </source>
</evidence>
<dbReference type="SUPFAM" id="SSF50729">
    <property type="entry name" value="PH domain-like"/>
    <property type="match status" value="1"/>
</dbReference>
<keyword evidence="19" id="KW-1185">Reference proteome</keyword>
<dbReference type="InterPro" id="IPR036936">
    <property type="entry name" value="CRIB_dom_sf"/>
</dbReference>
<feature type="domain" description="CRIB" evidence="17">
    <location>
        <begin position="164"/>
        <end position="177"/>
    </location>
</feature>
<evidence type="ECO:0000313" key="18">
    <source>
        <dbReference type="EMBL" id="OAQ60564.1"/>
    </source>
</evidence>
<feature type="domain" description="PH" evidence="15">
    <location>
        <begin position="52"/>
        <end position="159"/>
    </location>
</feature>
<keyword evidence="6" id="KW-0808">Transferase</keyword>
<comment type="caution">
    <text evidence="18">The sequence shown here is derived from an EMBL/GenBank/DDBJ whole genome shotgun (WGS) entry which is preliminary data.</text>
</comment>
<dbReference type="Pfam" id="PF00069">
    <property type="entry name" value="Pkinase"/>
    <property type="match status" value="1"/>
</dbReference>
<evidence type="ECO:0000259" key="15">
    <source>
        <dbReference type="PROSITE" id="PS50003"/>
    </source>
</evidence>
<dbReference type="CDD" id="cd06614">
    <property type="entry name" value="STKc_PAK"/>
    <property type="match status" value="1"/>
</dbReference>
<evidence type="ECO:0000256" key="6">
    <source>
        <dbReference type="ARBA" id="ARBA00022679"/>
    </source>
</evidence>
<keyword evidence="10" id="KW-0067">ATP-binding</keyword>
<keyword evidence="9 18" id="KW-0418">Kinase</keyword>
<protein>
    <recommendedName>
        <fullName evidence="3">non-specific serine/threonine protein kinase</fullName>
        <ecNumber evidence="3">2.7.11.1</ecNumber>
    </recommendedName>
</protein>
<evidence type="ECO:0000256" key="13">
    <source>
        <dbReference type="ARBA" id="ARBA00048679"/>
    </source>
</evidence>
<evidence type="ECO:0000256" key="14">
    <source>
        <dbReference type="SAM" id="MobiDB-lite"/>
    </source>
</evidence>
<organism evidence="18 19">
    <name type="scientific">Pochonia chlamydosporia 170</name>
    <dbReference type="NCBI Taxonomy" id="1380566"/>
    <lineage>
        <taxon>Eukaryota</taxon>
        <taxon>Fungi</taxon>
        <taxon>Dikarya</taxon>
        <taxon>Ascomycota</taxon>
        <taxon>Pezizomycotina</taxon>
        <taxon>Sordariomycetes</taxon>
        <taxon>Hypocreomycetidae</taxon>
        <taxon>Hypocreales</taxon>
        <taxon>Clavicipitaceae</taxon>
        <taxon>Pochonia</taxon>
    </lineage>
</organism>
<dbReference type="GO" id="GO:0019236">
    <property type="term" value="P:response to pheromone"/>
    <property type="evidence" value="ECO:0007669"/>
    <property type="project" value="UniProtKB-KW"/>
</dbReference>
<dbReference type="SUPFAM" id="SSF53474">
    <property type="entry name" value="alpha/beta-Hydrolases"/>
    <property type="match status" value="1"/>
</dbReference>
<dbReference type="GO" id="GO:0005524">
    <property type="term" value="F:ATP binding"/>
    <property type="evidence" value="ECO:0007669"/>
    <property type="project" value="UniProtKB-KW"/>
</dbReference>
<dbReference type="SUPFAM" id="SSF56112">
    <property type="entry name" value="Protein kinase-like (PK-like)"/>
    <property type="match status" value="1"/>
</dbReference>
<dbReference type="InterPro" id="IPR029058">
    <property type="entry name" value="AB_hydrolase_fold"/>
</dbReference>
<dbReference type="EMBL" id="LSBJ02000008">
    <property type="protein sequence ID" value="OAQ60564.1"/>
    <property type="molecule type" value="Genomic_DNA"/>
</dbReference>
<feature type="compositionally biased region" description="Polar residues" evidence="14">
    <location>
        <begin position="1"/>
        <end position="18"/>
    </location>
</feature>
<dbReference type="GO" id="GO:0106310">
    <property type="term" value="F:protein serine kinase activity"/>
    <property type="evidence" value="ECO:0007669"/>
    <property type="project" value="RHEA"/>
</dbReference>
<comment type="catalytic activity">
    <reaction evidence="12">
        <text>L-threonyl-[protein] + ATP = O-phospho-L-threonyl-[protein] + ADP + H(+)</text>
        <dbReference type="Rhea" id="RHEA:46608"/>
        <dbReference type="Rhea" id="RHEA-COMP:11060"/>
        <dbReference type="Rhea" id="RHEA-COMP:11605"/>
        <dbReference type="ChEBI" id="CHEBI:15378"/>
        <dbReference type="ChEBI" id="CHEBI:30013"/>
        <dbReference type="ChEBI" id="CHEBI:30616"/>
        <dbReference type="ChEBI" id="CHEBI:61977"/>
        <dbReference type="ChEBI" id="CHEBI:456216"/>
        <dbReference type="EC" id="2.7.11.1"/>
    </reaction>
</comment>
<dbReference type="Gene3D" id="3.30.200.20">
    <property type="entry name" value="Phosphorylase Kinase, domain 1"/>
    <property type="match status" value="1"/>
</dbReference>
<evidence type="ECO:0000259" key="16">
    <source>
        <dbReference type="PROSITE" id="PS50011"/>
    </source>
</evidence>
<dbReference type="GO" id="GO:0004674">
    <property type="term" value="F:protein serine/threonine kinase activity"/>
    <property type="evidence" value="ECO:0007669"/>
    <property type="project" value="UniProtKB-KW"/>
</dbReference>
<evidence type="ECO:0000256" key="11">
    <source>
        <dbReference type="ARBA" id="ARBA00022842"/>
    </source>
</evidence>
<dbReference type="PROSITE" id="PS50108">
    <property type="entry name" value="CRIB"/>
    <property type="match status" value="1"/>
</dbReference>
<dbReference type="Pfam" id="PF00169">
    <property type="entry name" value="PH"/>
    <property type="match status" value="1"/>
</dbReference>
<dbReference type="Gene3D" id="3.90.810.10">
    <property type="entry name" value="CRIB domain"/>
    <property type="match status" value="1"/>
</dbReference>
<evidence type="ECO:0000256" key="2">
    <source>
        <dbReference type="ARBA" id="ARBA00008874"/>
    </source>
</evidence>
<evidence type="ECO:0000256" key="5">
    <source>
        <dbReference type="ARBA" id="ARBA00022527"/>
    </source>
</evidence>
<dbReference type="GO" id="GO:0046872">
    <property type="term" value="F:metal ion binding"/>
    <property type="evidence" value="ECO:0007669"/>
    <property type="project" value="UniProtKB-KW"/>
</dbReference>
<feature type="region of interest" description="Disordered" evidence="14">
    <location>
        <begin position="284"/>
        <end position="386"/>
    </location>
</feature>
<dbReference type="CDD" id="cd12809">
    <property type="entry name" value="Esterase_713_like-2"/>
    <property type="match status" value="1"/>
</dbReference>
<dbReference type="Gene3D" id="1.10.510.10">
    <property type="entry name" value="Transferase(Phosphotransferase) domain 1"/>
    <property type="match status" value="1"/>
</dbReference>
<keyword evidence="7" id="KW-0479">Metal-binding</keyword>
<dbReference type="InterPro" id="IPR000073">
    <property type="entry name" value="AB_hydrolase_1"/>
</dbReference>
<reference evidence="18 19" key="1">
    <citation type="journal article" date="2016" name="PLoS Pathog.">
        <title>Biosynthesis of antibiotic leucinostatins in bio-control fungus Purpureocillium lilacinum and their inhibition on phytophthora revealed by genome mining.</title>
        <authorList>
            <person name="Wang G."/>
            <person name="Liu Z."/>
            <person name="Lin R."/>
            <person name="Li E."/>
            <person name="Mao Z."/>
            <person name="Ling J."/>
            <person name="Yang Y."/>
            <person name="Yin W.B."/>
            <person name="Xie B."/>
        </authorList>
    </citation>
    <scope>NUCLEOTIDE SEQUENCE [LARGE SCALE GENOMIC DNA]</scope>
    <source>
        <strain evidence="18">170</strain>
    </source>
</reference>
<dbReference type="SMART" id="SM00220">
    <property type="entry name" value="S_TKc"/>
    <property type="match status" value="1"/>
</dbReference>
<dbReference type="OrthoDB" id="248923at2759"/>
<dbReference type="PROSITE" id="PS00108">
    <property type="entry name" value="PROTEIN_KINASE_ST"/>
    <property type="match status" value="1"/>
</dbReference>
<evidence type="ECO:0000256" key="7">
    <source>
        <dbReference type="ARBA" id="ARBA00022723"/>
    </source>
</evidence>
<feature type="compositionally biased region" description="Basic and acidic residues" evidence="14">
    <location>
        <begin position="287"/>
        <end position="296"/>
    </location>
</feature>
<proteinExistence type="inferred from homology"/>
<comment type="similarity">
    <text evidence="2">Belongs to the protein kinase superfamily. STE Ser/Thr protein kinase family. STE20 subfamily.</text>
</comment>
<dbReference type="FunFam" id="3.90.810.10:FF:000005">
    <property type="entry name" value="Non-specific serine/threonine protein kinase"/>
    <property type="match status" value="1"/>
</dbReference>
<gene>
    <name evidence="18" type="ORF">VFPPC_06690</name>
</gene>
<dbReference type="STRING" id="1380566.A0A179F559"/>
<dbReference type="InterPro" id="IPR000719">
    <property type="entry name" value="Prot_kinase_dom"/>
</dbReference>
<feature type="compositionally biased region" description="Low complexity" evidence="14">
    <location>
        <begin position="19"/>
        <end position="29"/>
    </location>
</feature>
<dbReference type="RefSeq" id="XP_018138442.1">
    <property type="nucleotide sequence ID" value="XM_018285683.1"/>
</dbReference>
<feature type="region of interest" description="Disordered" evidence="14">
    <location>
        <begin position="1"/>
        <end position="29"/>
    </location>
</feature>
<name>A0A179F559_METCM</name>
<dbReference type="PROSITE" id="PS50011">
    <property type="entry name" value="PROTEIN_KINASE_DOM"/>
    <property type="match status" value="1"/>
</dbReference>
<dbReference type="AlphaFoldDB" id="A0A179F559"/>
<dbReference type="Gene3D" id="3.40.50.1820">
    <property type="entry name" value="alpha/beta hydrolase"/>
    <property type="match status" value="1"/>
</dbReference>
<dbReference type="Pfam" id="PF00786">
    <property type="entry name" value="PBD"/>
    <property type="match status" value="1"/>
</dbReference>
<comment type="cofactor">
    <cofactor evidence="1">
        <name>Mg(2+)</name>
        <dbReference type="ChEBI" id="CHEBI:18420"/>
    </cofactor>
</comment>
<keyword evidence="5" id="KW-0723">Serine/threonine-protein kinase</keyword>
<dbReference type="InterPro" id="IPR033923">
    <property type="entry name" value="PAK_BD"/>
</dbReference>
<dbReference type="EC" id="2.7.11.1" evidence="3"/>